<feature type="transmembrane region" description="Helical" evidence="6">
    <location>
        <begin position="183"/>
        <end position="203"/>
    </location>
</feature>
<keyword evidence="2" id="KW-1003">Cell membrane</keyword>
<keyword evidence="6" id="KW-0812">Transmembrane</keyword>
<reference evidence="8" key="1">
    <citation type="journal article" date="2020" name="Fungal Divers.">
        <title>Resolving the Mortierellaceae phylogeny through synthesis of multi-gene phylogenetics and phylogenomics.</title>
        <authorList>
            <person name="Vandepol N."/>
            <person name="Liber J."/>
            <person name="Desiro A."/>
            <person name="Na H."/>
            <person name="Kennedy M."/>
            <person name="Barry K."/>
            <person name="Grigoriev I.V."/>
            <person name="Miller A.N."/>
            <person name="O'Donnell K."/>
            <person name="Stajich J.E."/>
            <person name="Bonito G."/>
        </authorList>
    </citation>
    <scope>NUCLEOTIDE SEQUENCE</scope>
    <source>
        <strain evidence="8">KOD1015</strain>
    </source>
</reference>
<keyword evidence="3" id="KW-0808">Transferase</keyword>
<sequence>MEQPYQDLESHAATHDAPQTKRQSQGGPSLTIDTSNNSGRVGKGNTNFKRQKSLVRPERERIDKSHPQYFYRNATQHLDGSHIRVQASTTGNDPTGSARTTGVRRGKSVLGREPEKPGHMRTKAKATAPKKKFVELKAFKKKREWPSKWVIYYNAITCCFPAAILKSCGMAAPEIQRAWREKIALVSLIVMMVMGVAFLTFGLQQALCHDDQNGKFVAGSRTQDVIVNGMGYYFNGQASAEDQSVWLHPSLNKDVSSDKIDIMNYPEARASGMDASFLFQDPAGGACEGFIQRTAPAAPNDPQAPYYFPCVMRTITGSTPVDAFFAYDGDVIDATILEWIKPDFEVDDRIKALRNGTIRLQRDLSFLFVQKDMTKLGTCLKQIARVGAMDSKTIG</sequence>
<keyword evidence="6" id="KW-0472">Membrane</keyword>
<accession>A0A9P6FSQ0</accession>
<evidence type="ECO:0000256" key="5">
    <source>
        <dbReference type="SAM" id="MobiDB-lite"/>
    </source>
</evidence>
<evidence type="ECO:0000259" key="7">
    <source>
        <dbReference type="Pfam" id="PF22997"/>
    </source>
</evidence>
<proteinExistence type="predicted"/>
<feature type="compositionally biased region" description="Polar residues" evidence="5">
    <location>
        <begin position="86"/>
        <end position="100"/>
    </location>
</feature>
<dbReference type="EMBL" id="JAABOA010002320">
    <property type="protein sequence ID" value="KAF9580040.1"/>
    <property type="molecule type" value="Genomic_DNA"/>
</dbReference>
<evidence type="ECO:0000256" key="4">
    <source>
        <dbReference type="ARBA" id="ARBA00023180"/>
    </source>
</evidence>
<name>A0A9P6FSQ0_9FUNG</name>
<evidence type="ECO:0000256" key="1">
    <source>
        <dbReference type="ARBA" id="ARBA00004651"/>
    </source>
</evidence>
<protein>
    <submittedName>
        <fullName evidence="8">Chitin synthase, class 3</fullName>
    </submittedName>
</protein>
<dbReference type="GO" id="GO:0005886">
    <property type="term" value="C:plasma membrane"/>
    <property type="evidence" value="ECO:0007669"/>
    <property type="project" value="UniProtKB-SubCell"/>
</dbReference>
<keyword evidence="4" id="KW-0325">Glycoprotein</keyword>
<dbReference type="GO" id="GO:0016740">
    <property type="term" value="F:transferase activity"/>
    <property type="evidence" value="ECO:0007669"/>
    <property type="project" value="UniProtKB-KW"/>
</dbReference>
<evidence type="ECO:0000256" key="6">
    <source>
        <dbReference type="SAM" id="Phobius"/>
    </source>
</evidence>
<keyword evidence="9" id="KW-1185">Reference proteome</keyword>
<feature type="compositionally biased region" description="Polar residues" evidence="5">
    <location>
        <begin position="20"/>
        <end position="48"/>
    </location>
</feature>
<dbReference type="Pfam" id="PF22997">
    <property type="entry name" value="CHS4"/>
    <property type="match status" value="1"/>
</dbReference>
<evidence type="ECO:0000313" key="8">
    <source>
        <dbReference type="EMBL" id="KAF9580040.1"/>
    </source>
</evidence>
<feature type="non-terminal residue" evidence="8">
    <location>
        <position position="1"/>
    </location>
</feature>
<dbReference type="AlphaFoldDB" id="A0A9P6FSQ0"/>
<comment type="subcellular location">
    <subcellularLocation>
        <location evidence="1">Cell membrane</location>
        <topology evidence="1">Multi-pass membrane protein</topology>
    </subcellularLocation>
</comment>
<evidence type="ECO:0000256" key="3">
    <source>
        <dbReference type="ARBA" id="ARBA00022679"/>
    </source>
</evidence>
<feature type="transmembrane region" description="Helical" evidence="6">
    <location>
        <begin position="149"/>
        <end position="171"/>
    </location>
</feature>
<feature type="compositionally biased region" description="Basic and acidic residues" evidence="5">
    <location>
        <begin position="55"/>
        <end position="66"/>
    </location>
</feature>
<feature type="region of interest" description="Disordered" evidence="5">
    <location>
        <begin position="1"/>
        <end position="127"/>
    </location>
</feature>
<organism evidence="8 9">
    <name type="scientific">Lunasporangiospora selenospora</name>
    <dbReference type="NCBI Taxonomy" id="979761"/>
    <lineage>
        <taxon>Eukaryota</taxon>
        <taxon>Fungi</taxon>
        <taxon>Fungi incertae sedis</taxon>
        <taxon>Mucoromycota</taxon>
        <taxon>Mortierellomycotina</taxon>
        <taxon>Mortierellomycetes</taxon>
        <taxon>Mortierellales</taxon>
        <taxon>Mortierellaceae</taxon>
        <taxon>Lunasporangiospora</taxon>
    </lineage>
</organism>
<dbReference type="Proteomes" id="UP000780801">
    <property type="component" value="Unassembled WGS sequence"/>
</dbReference>
<dbReference type="OrthoDB" id="3269714at2759"/>
<gene>
    <name evidence="8" type="primary">CHS3_2</name>
    <name evidence="8" type="ORF">BGW38_003470</name>
</gene>
<evidence type="ECO:0000256" key="2">
    <source>
        <dbReference type="ARBA" id="ARBA00022475"/>
    </source>
</evidence>
<feature type="domain" description="Chitin synthase 4-like" evidence="7">
    <location>
        <begin position="323"/>
        <end position="387"/>
    </location>
</feature>
<keyword evidence="6" id="KW-1133">Transmembrane helix</keyword>
<comment type="caution">
    <text evidence="8">The sequence shown here is derived from an EMBL/GenBank/DDBJ whole genome shotgun (WGS) entry which is preliminary data.</text>
</comment>
<dbReference type="InterPro" id="IPR054295">
    <property type="entry name" value="CHS4-like_dom"/>
</dbReference>
<evidence type="ECO:0000313" key="9">
    <source>
        <dbReference type="Proteomes" id="UP000780801"/>
    </source>
</evidence>